<evidence type="ECO:0000313" key="2">
    <source>
        <dbReference type="Proteomes" id="UP000284242"/>
    </source>
</evidence>
<evidence type="ECO:0000313" key="1">
    <source>
        <dbReference type="EMBL" id="RGS68720.1"/>
    </source>
</evidence>
<reference evidence="1 2" key="1">
    <citation type="submission" date="2018-08" db="EMBL/GenBank/DDBJ databases">
        <title>A genome reference for cultivated species of the human gut microbiota.</title>
        <authorList>
            <person name="Zou Y."/>
            <person name="Xue W."/>
            <person name="Luo G."/>
        </authorList>
    </citation>
    <scope>NUCLEOTIDE SEQUENCE [LARGE SCALE GENOMIC DNA]</scope>
    <source>
        <strain evidence="1 2">AF21-24</strain>
    </source>
</reference>
<protein>
    <submittedName>
        <fullName evidence="1">IS3 family transposase</fullName>
    </submittedName>
</protein>
<gene>
    <name evidence="1" type="ORF">DWX77_15950</name>
</gene>
<sequence>GRYDTKQMTIEELKTLIWRYFIIYWNRRICSANGGLHPMTKRKKYYESLGQVA</sequence>
<dbReference type="EMBL" id="QRVV01000101">
    <property type="protein sequence ID" value="RGS68720.1"/>
    <property type="molecule type" value="Genomic_DNA"/>
</dbReference>
<dbReference type="Proteomes" id="UP000284242">
    <property type="component" value="Unassembled WGS sequence"/>
</dbReference>
<feature type="non-terminal residue" evidence="1">
    <location>
        <position position="1"/>
    </location>
</feature>
<comment type="caution">
    <text evidence="1">The sequence shown here is derived from an EMBL/GenBank/DDBJ whole genome shotgun (WGS) entry which is preliminary data.</text>
</comment>
<organism evidence="1 2">
    <name type="scientific">Blautia obeum</name>
    <dbReference type="NCBI Taxonomy" id="40520"/>
    <lineage>
        <taxon>Bacteria</taxon>
        <taxon>Bacillati</taxon>
        <taxon>Bacillota</taxon>
        <taxon>Clostridia</taxon>
        <taxon>Lachnospirales</taxon>
        <taxon>Lachnospiraceae</taxon>
        <taxon>Blautia</taxon>
    </lineage>
</organism>
<proteinExistence type="predicted"/>
<accession>A0A412KJE7</accession>
<name>A0A412KJE7_9FIRM</name>
<dbReference type="AlphaFoldDB" id="A0A412KJE7"/>